<feature type="chain" id="PRO_5013415503" description="Probable endolytic peptidoglycan transglycosylase RlpA" evidence="3">
    <location>
        <begin position="22"/>
        <end position="150"/>
    </location>
</feature>
<evidence type="ECO:0000313" key="7">
    <source>
        <dbReference type="Proteomes" id="UP000216339"/>
    </source>
</evidence>
<evidence type="ECO:0000256" key="4">
    <source>
        <dbReference type="RuleBase" id="RU003495"/>
    </source>
</evidence>
<dbReference type="AlphaFoldDB" id="A0A271J4G4"/>
<dbReference type="InterPro" id="IPR009009">
    <property type="entry name" value="RlpA-like_DPBB"/>
</dbReference>
<feature type="signal peptide" evidence="3">
    <location>
        <begin position="1"/>
        <end position="21"/>
    </location>
</feature>
<evidence type="ECO:0000256" key="3">
    <source>
        <dbReference type="HAMAP-Rule" id="MF_02071"/>
    </source>
</evidence>
<dbReference type="PANTHER" id="PTHR34183">
    <property type="entry name" value="ENDOLYTIC PEPTIDOGLYCAN TRANSGLYCOSYLASE RLPA"/>
    <property type="match status" value="1"/>
</dbReference>
<dbReference type="GO" id="GO:0000270">
    <property type="term" value="P:peptidoglycan metabolic process"/>
    <property type="evidence" value="ECO:0007669"/>
    <property type="project" value="UniProtKB-UniRule"/>
</dbReference>
<feature type="domain" description="RlpA-like protein double-psi beta-barrel" evidence="5">
    <location>
        <begin position="40"/>
        <end position="128"/>
    </location>
</feature>
<dbReference type="InterPro" id="IPR012997">
    <property type="entry name" value="RplA"/>
</dbReference>
<keyword evidence="1 3" id="KW-0456">Lyase</keyword>
<dbReference type="NCBIfam" id="TIGR00413">
    <property type="entry name" value="rlpA"/>
    <property type="match status" value="1"/>
</dbReference>
<dbReference type="EMBL" id="MQWD01000001">
    <property type="protein sequence ID" value="PAP78402.1"/>
    <property type="molecule type" value="Genomic_DNA"/>
</dbReference>
<dbReference type="PANTHER" id="PTHR34183:SF1">
    <property type="entry name" value="ENDOLYTIC PEPTIDOGLYCAN TRANSGLYCOSYLASE RLPA"/>
    <property type="match status" value="1"/>
</dbReference>
<dbReference type="CDD" id="cd22268">
    <property type="entry name" value="DPBB_RlpA-like"/>
    <property type="match status" value="1"/>
</dbReference>
<dbReference type="Gene3D" id="2.40.40.10">
    <property type="entry name" value="RlpA-like domain"/>
    <property type="match status" value="1"/>
</dbReference>
<comment type="function">
    <text evidence="3">Lytic transglycosylase with a strong preference for naked glycan strands that lack stem peptides.</text>
</comment>
<dbReference type="Pfam" id="PF03330">
    <property type="entry name" value="DPBB_1"/>
    <property type="match status" value="1"/>
</dbReference>
<dbReference type="EC" id="4.2.2.-" evidence="3"/>
<dbReference type="InterPro" id="IPR036908">
    <property type="entry name" value="RlpA-like_sf"/>
</dbReference>
<accession>A0A271J4G4</accession>
<name>A0A271J4G4_9BACT</name>
<keyword evidence="3" id="KW-0732">Signal</keyword>
<comment type="caution">
    <text evidence="6">The sequence shown here is derived from an EMBL/GenBank/DDBJ whole genome shotgun (WGS) entry which is preliminary data.</text>
</comment>
<dbReference type="GO" id="GO:0008932">
    <property type="term" value="F:lytic endotransglycosylase activity"/>
    <property type="evidence" value="ECO:0007669"/>
    <property type="project" value="UniProtKB-UniRule"/>
</dbReference>
<organism evidence="6 7">
    <name type="scientific">Rubrivirga marina</name>
    <dbReference type="NCBI Taxonomy" id="1196024"/>
    <lineage>
        <taxon>Bacteria</taxon>
        <taxon>Pseudomonadati</taxon>
        <taxon>Rhodothermota</taxon>
        <taxon>Rhodothermia</taxon>
        <taxon>Rhodothermales</taxon>
        <taxon>Rubricoccaceae</taxon>
        <taxon>Rubrivirga</taxon>
    </lineage>
</organism>
<reference evidence="6 7" key="1">
    <citation type="submission" date="2016-11" db="EMBL/GenBank/DDBJ databases">
        <title>Study of marine rhodopsin-containing bacteria.</title>
        <authorList>
            <person name="Yoshizawa S."/>
            <person name="Kumagai Y."/>
            <person name="Kogure K."/>
        </authorList>
    </citation>
    <scope>NUCLEOTIDE SEQUENCE [LARGE SCALE GENOMIC DNA]</scope>
    <source>
        <strain evidence="6 7">SAORIC-28</strain>
    </source>
</reference>
<gene>
    <name evidence="3" type="primary">rlpA</name>
    <name evidence="6" type="ORF">BSZ37_19225</name>
</gene>
<sequence precursor="true">MTRLLILAALAALALPGVAQQADPIVPGGARAESRRAARTGVASYYAASLHGNRTANGERYNHGALTAAHRSLPFGTLLRVTSTHNDRRVLVRVNDRGPFIRGRQLDLSGAAADRLAMRSRGTHRVRFEVVDPAALPSRQAPPVRKTRHV</sequence>
<evidence type="ECO:0000313" key="6">
    <source>
        <dbReference type="EMBL" id="PAP78402.1"/>
    </source>
</evidence>
<dbReference type="RefSeq" id="WP_179299764.1">
    <property type="nucleotide sequence ID" value="NZ_MQWD01000001.1"/>
</dbReference>
<dbReference type="GO" id="GO:0071555">
    <property type="term" value="P:cell wall organization"/>
    <property type="evidence" value="ECO:0007669"/>
    <property type="project" value="UniProtKB-KW"/>
</dbReference>
<comment type="similarity">
    <text evidence="3 4">Belongs to the RlpA family.</text>
</comment>
<evidence type="ECO:0000256" key="1">
    <source>
        <dbReference type="ARBA" id="ARBA00023239"/>
    </source>
</evidence>
<dbReference type="InterPro" id="IPR034718">
    <property type="entry name" value="RlpA"/>
</dbReference>
<evidence type="ECO:0000259" key="5">
    <source>
        <dbReference type="Pfam" id="PF03330"/>
    </source>
</evidence>
<keyword evidence="7" id="KW-1185">Reference proteome</keyword>
<dbReference type="HAMAP" id="MF_02071">
    <property type="entry name" value="RlpA"/>
    <property type="match status" value="1"/>
</dbReference>
<dbReference type="Proteomes" id="UP000216339">
    <property type="component" value="Unassembled WGS sequence"/>
</dbReference>
<proteinExistence type="inferred from homology"/>
<evidence type="ECO:0000256" key="2">
    <source>
        <dbReference type="ARBA" id="ARBA00023316"/>
    </source>
</evidence>
<keyword evidence="2 3" id="KW-0961">Cell wall biogenesis/degradation</keyword>
<protein>
    <recommendedName>
        <fullName evidence="3">Probable endolytic peptidoglycan transglycosylase RlpA</fullName>
        <ecNumber evidence="3">4.2.2.-</ecNumber>
    </recommendedName>
</protein>
<dbReference type="SUPFAM" id="SSF50685">
    <property type="entry name" value="Barwin-like endoglucanases"/>
    <property type="match status" value="1"/>
</dbReference>